<feature type="transmembrane region" description="Helical" evidence="1">
    <location>
        <begin position="7"/>
        <end position="30"/>
    </location>
</feature>
<sequence length="186" mass="20426">MTKLLKNFIWLTVSTSIASLIIGLIAGFYYRDWKIKNIAYCLPEQISAEAKFEGAAGNIFGTFIIKNNSENTCQIDGKTFVEANFDKDLYTNINLINDGLAGTSIYVLKPQESVYAAIHIPNGPQCSSKIRSVPTTFSYAISPDNSIIFNINNQAKKEFLITACGAAGEFTDVSITNLSDQTSNQQ</sequence>
<evidence type="ECO:0000313" key="2">
    <source>
        <dbReference type="EMBL" id="KKR41113.1"/>
    </source>
</evidence>
<proteinExistence type="predicted"/>
<organism evidence="2 3">
    <name type="scientific">Candidatus Yanofskybacteria bacterium GW2011_GWE2_40_11</name>
    <dbReference type="NCBI Taxonomy" id="1619033"/>
    <lineage>
        <taxon>Bacteria</taxon>
        <taxon>Candidatus Yanofskyibacteriota</taxon>
    </lineage>
</organism>
<gene>
    <name evidence="2" type="ORF">UT75_C0001G0017</name>
</gene>
<name>A0A0G0QLY5_9BACT</name>
<dbReference type="AlphaFoldDB" id="A0A0G0QLY5"/>
<dbReference type="Proteomes" id="UP000034072">
    <property type="component" value="Unassembled WGS sequence"/>
</dbReference>
<evidence type="ECO:0000313" key="3">
    <source>
        <dbReference type="Proteomes" id="UP000034072"/>
    </source>
</evidence>
<reference evidence="2 3" key="1">
    <citation type="journal article" date="2015" name="Nature">
        <title>rRNA introns, odd ribosomes, and small enigmatic genomes across a large radiation of phyla.</title>
        <authorList>
            <person name="Brown C.T."/>
            <person name="Hug L.A."/>
            <person name="Thomas B.C."/>
            <person name="Sharon I."/>
            <person name="Castelle C.J."/>
            <person name="Singh A."/>
            <person name="Wilkins M.J."/>
            <person name="Williams K.H."/>
            <person name="Banfield J.F."/>
        </authorList>
    </citation>
    <scope>NUCLEOTIDE SEQUENCE [LARGE SCALE GENOMIC DNA]</scope>
</reference>
<comment type="caution">
    <text evidence="2">The sequence shown here is derived from an EMBL/GenBank/DDBJ whole genome shotgun (WGS) entry which is preliminary data.</text>
</comment>
<keyword evidence="1" id="KW-1133">Transmembrane helix</keyword>
<keyword evidence="1" id="KW-0812">Transmembrane</keyword>
<evidence type="ECO:0008006" key="4">
    <source>
        <dbReference type="Google" id="ProtNLM"/>
    </source>
</evidence>
<evidence type="ECO:0000256" key="1">
    <source>
        <dbReference type="SAM" id="Phobius"/>
    </source>
</evidence>
<keyword evidence="1" id="KW-0472">Membrane</keyword>
<dbReference type="EMBL" id="LBXZ01000001">
    <property type="protein sequence ID" value="KKR41113.1"/>
    <property type="molecule type" value="Genomic_DNA"/>
</dbReference>
<protein>
    <recommendedName>
        <fullName evidence="4">DUF4232 domain-containing protein</fullName>
    </recommendedName>
</protein>
<accession>A0A0G0QLY5</accession>